<reference evidence="1 2" key="1">
    <citation type="submission" date="2021-03" db="EMBL/GenBank/DDBJ databases">
        <title>Sequencing the genomes of 1000 actinobacteria strains.</title>
        <authorList>
            <person name="Klenk H.-P."/>
        </authorList>
    </citation>
    <scope>NUCLEOTIDE SEQUENCE [LARGE SCALE GENOMIC DNA]</scope>
    <source>
        <strain evidence="1 2">DSM 45516</strain>
    </source>
</reference>
<evidence type="ECO:0000313" key="1">
    <source>
        <dbReference type="EMBL" id="MBP2192967.1"/>
    </source>
</evidence>
<keyword evidence="2" id="KW-1185">Reference proteome</keyword>
<accession>A0ABS4QMN3</accession>
<dbReference type="RefSeq" id="WP_209896162.1">
    <property type="nucleotide sequence ID" value="NZ_JAGGMR010000001.1"/>
</dbReference>
<gene>
    <name evidence="1" type="ORF">BJ987_005868</name>
</gene>
<comment type="caution">
    <text evidence="1">The sequence shown here is derived from an EMBL/GenBank/DDBJ whole genome shotgun (WGS) entry which is preliminary data.</text>
</comment>
<dbReference type="EMBL" id="JAGGMR010000001">
    <property type="protein sequence ID" value="MBP2192967.1"/>
    <property type="molecule type" value="Genomic_DNA"/>
</dbReference>
<name>A0ABS4QMN3_9NOCA</name>
<dbReference type="Proteomes" id="UP001519325">
    <property type="component" value="Unassembled WGS sequence"/>
</dbReference>
<organism evidence="1 2">
    <name type="scientific">Nocardia goodfellowii</name>
    <dbReference type="NCBI Taxonomy" id="882446"/>
    <lineage>
        <taxon>Bacteria</taxon>
        <taxon>Bacillati</taxon>
        <taxon>Actinomycetota</taxon>
        <taxon>Actinomycetes</taxon>
        <taxon>Mycobacteriales</taxon>
        <taxon>Nocardiaceae</taxon>
        <taxon>Nocardia</taxon>
    </lineage>
</organism>
<evidence type="ECO:0008006" key="3">
    <source>
        <dbReference type="Google" id="ProtNLM"/>
    </source>
</evidence>
<proteinExistence type="predicted"/>
<protein>
    <recommendedName>
        <fullName evidence="3">LysM domain-containing protein</fullName>
    </recommendedName>
</protein>
<evidence type="ECO:0000313" key="2">
    <source>
        <dbReference type="Proteomes" id="UP001519325"/>
    </source>
</evidence>
<sequence length="104" mass="11736">MAVSINSRYRQLGAYQATGADGAVHATLPIRRTPAVDTAGYRHRLGGVEDLEYLAWRYLRNSAAWWAVADRNPVRFPLDLRAGDILDIPVGELPDRTDRTRVFR</sequence>